<gene>
    <name evidence="2" type="ORF">PV06_10024</name>
</gene>
<feature type="region of interest" description="Disordered" evidence="1">
    <location>
        <begin position="124"/>
        <end position="195"/>
    </location>
</feature>
<dbReference type="GeneID" id="27362098"/>
<feature type="compositionally biased region" description="Acidic residues" evidence="1">
    <location>
        <begin position="157"/>
        <end position="170"/>
    </location>
</feature>
<name>A0A0D2D4A5_9EURO</name>
<protein>
    <submittedName>
        <fullName evidence="2">Uncharacterized protein</fullName>
    </submittedName>
</protein>
<evidence type="ECO:0000313" key="2">
    <source>
        <dbReference type="EMBL" id="KIW38053.1"/>
    </source>
</evidence>
<dbReference type="RefSeq" id="XP_016258269.1">
    <property type="nucleotide sequence ID" value="XM_016411515.1"/>
</dbReference>
<dbReference type="EMBL" id="KN847342">
    <property type="protein sequence ID" value="KIW38053.1"/>
    <property type="molecule type" value="Genomic_DNA"/>
</dbReference>
<feature type="compositionally biased region" description="Acidic residues" evidence="1">
    <location>
        <begin position="129"/>
        <end position="145"/>
    </location>
</feature>
<evidence type="ECO:0000313" key="3">
    <source>
        <dbReference type="Proteomes" id="UP000053342"/>
    </source>
</evidence>
<feature type="compositionally biased region" description="Polar residues" evidence="1">
    <location>
        <begin position="173"/>
        <end position="184"/>
    </location>
</feature>
<accession>A0A0D2D4A5</accession>
<organism evidence="2 3">
    <name type="scientific">Exophiala oligosperma</name>
    <dbReference type="NCBI Taxonomy" id="215243"/>
    <lineage>
        <taxon>Eukaryota</taxon>
        <taxon>Fungi</taxon>
        <taxon>Dikarya</taxon>
        <taxon>Ascomycota</taxon>
        <taxon>Pezizomycotina</taxon>
        <taxon>Eurotiomycetes</taxon>
        <taxon>Chaetothyriomycetidae</taxon>
        <taxon>Chaetothyriales</taxon>
        <taxon>Herpotrichiellaceae</taxon>
        <taxon>Exophiala</taxon>
    </lineage>
</organism>
<dbReference type="OrthoDB" id="4118851at2759"/>
<dbReference type="Proteomes" id="UP000053342">
    <property type="component" value="Unassembled WGS sequence"/>
</dbReference>
<dbReference type="VEuPathDB" id="FungiDB:PV06_10024"/>
<sequence length="216" mass="23954">MSSTRNLMSPLRSHDPLSFASKTEQKPDVSRMPASRLNFVASWKLNSEAARGEPRLRNLLGHLSIYEETRTIIRPEKVPAEDADPSELSAYIQQHAPSFQDFQTAISLQLAALAEIQAVTSVSVKEYGSDSEEEGDDDDEEEDDYDSHHENFSDIDTAAESDDSYTDDDISDRQWSPCSSPTSSLGDLEDEEEDEAGLWAVRPLAPIIKGLSKISC</sequence>
<feature type="region of interest" description="Disordered" evidence="1">
    <location>
        <begin position="1"/>
        <end position="31"/>
    </location>
</feature>
<proteinExistence type="predicted"/>
<evidence type="ECO:0000256" key="1">
    <source>
        <dbReference type="SAM" id="MobiDB-lite"/>
    </source>
</evidence>
<reference evidence="2 3" key="1">
    <citation type="submission" date="2015-01" db="EMBL/GenBank/DDBJ databases">
        <title>The Genome Sequence of Exophiala oligosperma CBS72588.</title>
        <authorList>
            <consortium name="The Broad Institute Genomics Platform"/>
            <person name="Cuomo C."/>
            <person name="de Hoog S."/>
            <person name="Gorbushina A."/>
            <person name="Stielow B."/>
            <person name="Teixiera M."/>
            <person name="Abouelleil A."/>
            <person name="Chapman S.B."/>
            <person name="Priest M."/>
            <person name="Young S.K."/>
            <person name="Wortman J."/>
            <person name="Nusbaum C."/>
            <person name="Birren B."/>
        </authorList>
    </citation>
    <scope>NUCLEOTIDE SEQUENCE [LARGE SCALE GENOMIC DNA]</scope>
    <source>
        <strain evidence="2 3">CBS 72588</strain>
    </source>
</reference>
<keyword evidence="3" id="KW-1185">Reference proteome</keyword>
<dbReference type="HOGENOM" id="CLU_1272144_0_0_1"/>
<dbReference type="AlphaFoldDB" id="A0A0D2D4A5"/>